<protein>
    <submittedName>
        <fullName evidence="1">Uncharacterized protein</fullName>
    </submittedName>
</protein>
<keyword evidence="2" id="KW-1185">Reference proteome</keyword>
<reference evidence="2" key="1">
    <citation type="journal article" date="2022" name="Nat. Commun.">
        <title>Chromosome evolution and the genetic basis of agronomically important traits in greater yam.</title>
        <authorList>
            <person name="Bredeson J.V."/>
            <person name="Lyons J.B."/>
            <person name="Oniyinde I.O."/>
            <person name="Okereke N.R."/>
            <person name="Kolade O."/>
            <person name="Nnabue I."/>
            <person name="Nwadili C.O."/>
            <person name="Hribova E."/>
            <person name="Parker M."/>
            <person name="Nwogha J."/>
            <person name="Shu S."/>
            <person name="Carlson J."/>
            <person name="Kariba R."/>
            <person name="Muthemba S."/>
            <person name="Knop K."/>
            <person name="Barton G.J."/>
            <person name="Sherwood A.V."/>
            <person name="Lopez-Montes A."/>
            <person name="Asiedu R."/>
            <person name="Jamnadass R."/>
            <person name="Muchugi A."/>
            <person name="Goodstein D."/>
            <person name="Egesi C.N."/>
            <person name="Featherston J."/>
            <person name="Asfaw A."/>
            <person name="Simpson G.G."/>
            <person name="Dolezel J."/>
            <person name="Hendre P.S."/>
            <person name="Van Deynze A."/>
            <person name="Kumar P.L."/>
            <person name="Obidiegwu J.E."/>
            <person name="Bhattacharjee R."/>
            <person name="Rokhsar D.S."/>
        </authorList>
    </citation>
    <scope>NUCLEOTIDE SEQUENCE [LARGE SCALE GENOMIC DNA]</scope>
    <source>
        <strain evidence="2">cv. TDa95/00328</strain>
    </source>
</reference>
<gene>
    <name evidence="1" type="ORF">IHE45_14G002200</name>
</gene>
<evidence type="ECO:0000313" key="1">
    <source>
        <dbReference type="EMBL" id="KAH7662654.1"/>
    </source>
</evidence>
<comment type="caution">
    <text evidence="1">The sequence shown here is derived from an EMBL/GenBank/DDBJ whole genome shotgun (WGS) entry which is preliminary data.</text>
</comment>
<evidence type="ECO:0000313" key="2">
    <source>
        <dbReference type="Proteomes" id="UP000827976"/>
    </source>
</evidence>
<proteinExistence type="predicted"/>
<dbReference type="EMBL" id="CM037024">
    <property type="protein sequence ID" value="KAH7662654.1"/>
    <property type="molecule type" value="Genomic_DNA"/>
</dbReference>
<sequence>MLVPVGLHDDGHFDVKEAIYLNVESAYEAEVFIDTKISRRWALAINTKHISDFSFEVNSQELIPEDTKSSVNGWHIIQFSGGKDSPTKFHLNLVWLNNSKIIHKQDEDSVPLLKLRTDVNRITPKAAGVLEKLPAWCSLFGKSTGPYTLAFVSGLPIEF</sequence>
<organism evidence="1 2">
    <name type="scientific">Dioscorea alata</name>
    <name type="common">Purple yam</name>
    <dbReference type="NCBI Taxonomy" id="55571"/>
    <lineage>
        <taxon>Eukaryota</taxon>
        <taxon>Viridiplantae</taxon>
        <taxon>Streptophyta</taxon>
        <taxon>Embryophyta</taxon>
        <taxon>Tracheophyta</taxon>
        <taxon>Spermatophyta</taxon>
        <taxon>Magnoliopsida</taxon>
        <taxon>Liliopsida</taxon>
        <taxon>Dioscoreales</taxon>
        <taxon>Dioscoreaceae</taxon>
        <taxon>Dioscorea</taxon>
    </lineage>
</organism>
<name>A0ACB7UPQ8_DIOAL</name>
<dbReference type="Proteomes" id="UP000827976">
    <property type="component" value="Chromosome 14"/>
</dbReference>
<accession>A0ACB7UPQ8</accession>